<evidence type="ECO:0000313" key="4">
    <source>
        <dbReference type="Proteomes" id="UP000199286"/>
    </source>
</evidence>
<reference evidence="3 4" key="1">
    <citation type="submission" date="2016-10" db="EMBL/GenBank/DDBJ databases">
        <authorList>
            <person name="de Groot N.N."/>
        </authorList>
    </citation>
    <scope>NUCLEOTIDE SEQUENCE [LARGE SCALE GENOMIC DNA]</scope>
    <source>
        <strain evidence="3 4">DSM 26880</strain>
    </source>
</reference>
<protein>
    <submittedName>
        <fullName evidence="3">Glycosyltransferase involved in cell wall bisynthesis</fullName>
    </submittedName>
</protein>
<dbReference type="Gene3D" id="3.40.50.2000">
    <property type="entry name" value="Glycogen Phosphorylase B"/>
    <property type="match status" value="2"/>
</dbReference>
<accession>A0A1H3F101</accession>
<feature type="domain" description="Glycosyltransferase subfamily 4-like N-terminal" evidence="2">
    <location>
        <begin position="16"/>
        <end position="176"/>
    </location>
</feature>
<dbReference type="InterPro" id="IPR001296">
    <property type="entry name" value="Glyco_trans_1"/>
</dbReference>
<dbReference type="InterPro" id="IPR028098">
    <property type="entry name" value="Glyco_trans_4-like_N"/>
</dbReference>
<evidence type="ECO:0000259" key="2">
    <source>
        <dbReference type="Pfam" id="PF13579"/>
    </source>
</evidence>
<keyword evidence="4" id="KW-1185">Reference proteome</keyword>
<dbReference type="STRING" id="321339.SAMN05444340_10182"/>
<dbReference type="RefSeq" id="WP_089877570.1">
    <property type="nucleotide sequence ID" value="NZ_FNPF01000001.1"/>
</dbReference>
<dbReference type="Pfam" id="PF13579">
    <property type="entry name" value="Glyco_trans_4_4"/>
    <property type="match status" value="1"/>
</dbReference>
<sequence length="373" mass="40432">MRVVHVAGPLSRRAFGVSQFVEGLSGALLAHGTDVTVLGIRDAEWGDGDAERWRGGPVKMMDRVGPENLGFVPSMGRTIEAGNYDVMHLHGVWNYSARVAGRWKARRAGRSLVVSPHGMLAPRALAYSPRRKALFRMLFQNRCFAQTDAFHVTAGAEAEHVRALLGDVPIRTIPIGIRSNEAARSDWSGRAKQVVAIGRLHPVKGYDQLLMAWAKVEGRFPDWSLKIAGPDSGGYGAELRRLITRLGVARAEIFPPAFGAERDALISNARLFALPSLSENFALTVPEALVCGTPVLASTGSPWEGLVEKGCGWWCPPEPGPLSDALAEAMTLPDARLEVMGQKGRAWVLADFGWDGIAARMAVLYEDLHGAAR</sequence>
<gene>
    <name evidence="3" type="ORF">SAMN05444340_10182</name>
</gene>
<dbReference type="AlphaFoldDB" id="A0A1H3F101"/>
<name>A0A1H3F101_9RHOB</name>
<dbReference type="PANTHER" id="PTHR12526">
    <property type="entry name" value="GLYCOSYLTRANSFERASE"/>
    <property type="match status" value="1"/>
</dbReference>
<dbReference type="EMBL" id="FNPF01000001">
    <property type="protein sequence ID" value="SDX83988.1"/>
    <property type="molecule type" value="Genomic_DNA"/>
</dbReference>
<dbReference type="Pfam" id="PF00534">
    <property type="entry name" value="Glycos_transf_1"/>
    <property type="match status" value="1"/>
</dbReference>
<dbReference type="Proteomes" id="UP000199286">
    <property type="component" value="Unassembled WGS sequence"/>
</dbReference>
<evidence type="ECO:0000259" key="1">
    <source>
        <dbReference type="Pfam" id="PF00534"/>
    </source>
</evidence>
<proteinExistence type="predicted"/>
<dbReference type="OrthoDB" id="9790710at2"/>
<evidence type="ECO:0000313" key="3">
    <source>
        <dbReference type="EMBL" id="SDX83988.1"/>
    </source>
</evidence>
<keyword evidence="3" id="KW-0808">Transferase</keyword>
<dbReference type="SUPFAM" id="SSF53756">
    <property type="entry name" value="UDP-Glycosyltransferase/glycogen phosphorylase"/>
    <property type="match status" value="1"/>
</dbReference>
<feature type="domain" description="Glycosyl transferase family 1" evidence="1">
    <location>
        <begin position="183"/>
        <end position="346"/>
    </location>
</feature>
<organism evidence="3 4">
    <name type="scientific">Citreimonas salinaria</name>
    <dbReference type="NCBI Taxonomy" id="321339"/>
    <lineage>
        <taxon>Bacteria</taxon>
        <taxon>Pseudomonadati</taxon>
        <taxon>Pseudomonadota</taxon>
        <taxon>Alphaproteobacteria</taxon>
        <taxon>Rhodobacterales</taxon>
        <taxon>Roseobacteraceae</taxon>
        <taxon>Citreimonas</taxon>
    </lineage>
</organism>
<dbReference type="GO" id="GO:0016757">
    <property type="term" value="F:glycosyltransferase activity"/>
    <property type="evidence" value="ECO:0007669"/>
    <property type="project" value="InterPro"/>
</dbReference>